<comment type="caution">
    <text evidence="2">The sequence shown here is derived from an EMBL/GenBank/DDBJ whole genome shotgun (WGS) entry which is preliminary data.</text>
</comment>
<sequence>MLDTTQDRDGDSSDVSKPVEDPSISSHTDEVPGGLRITDEVLVVSSHTDEVTSLPSDTFAVTQVASHSDEVPRNFEEDPKTVVAAKYSLADRMETLASTRTHNQGIQCTTELRREDGEDRTAWRTEGTIDAEVTEATVNDHVQQQHVPEQPAESRTRTATPISRQGKERHETEEQGRRRTPAGVHPRQFGATAESERRAASTSSKRKIPTEWEDITTHEQQLHGARNAKTPRREGVARSVSPRRAMKSTRRGRRRNAMQKYMHQFLKRSQSTNVTLDTQSSNQSETGEQYRATDTAVPPPKGVTSSQERIFDGVPYDSIKTARTAACELKALRKMTSDQTTSSEAKDSSEGGTTPSDTAKRSGEESNAEELTKEEHENKRGANVSHKENHCNEEITDKTTTQGNSAARDQNHDVHD</sequence>
<evidence type="ECO:0000313" key="2">
    <source>
        <dbReference type="EMBL" id="KAG2967541.1"/>
    </source>
</evidence>
<feature type="compositionally biased region" description="Polar residues" evidence="1">
    <location>
        <begin position="267"/>
        <end position="287"/>
    </location>
</feature>
<name>A0A8T1FFV1_9STRA</name>
<evidence type="ECO:0000256" key="1">
    <source>
        <dbReference type="SAM" id="MobiDB-lite"/>
    </source>
</evidence>
<feature type="compositionally biased region" description="Polar residues" evidence="1">
    <location>
        <begin position="136"/>
        <end position="147"/>
    </location>
</feature>
<feature type="compositionally biased region" description="Basic and acidic residues" evidence="1">
    <location>
        <begin position="1"/>
        <end position="11"/>
    </location>
</feature>
<dbReference type="VEuPathDB" id="FungiDB:PC110_g21166"/>
<evidence type="ECO:0000313" key="3">
    <source>
        <dbReference type="Proteomes" id="UP000697107"/>
    </source>
</evidence>
<accession>A0A8T1FFV1</accession>
<feature type="region of interest" description="Disordered" evidence="1">
    <location>
        <begin position="1"/>
        <end position="36"/>
    </location>
</feature>
<feature type="compositionally biased region" description="Basic and acidic residues" evidence="1">
    <location>
        <begin position="165"/>
        <end position="177"/>
    </location>
</feature>
<dbReference type="Proteomes" id="UP000697107">
    <property type="component" value="Unassembled WGS sequence"/>
</dbReference>
<dbReference type="EMBL" id="RCML01000924">
    <property type="protein sequence ID" value="KAG2967541.1"/>
    <property type="molecule type" value="Genomic_DNA"/>
</dbReference>
<dbReference type="AlphaFoldDB" id="A0A8T1FFV1"/>
<gene>
    <name evidence="2" type="ORF">PC118_g18515</name>
</gene>
<feature type="compositionally biased region" description="Basic and acidic residues" evidence="1">
    <location>
        <begin position="358"/>
        <end position="397"/>
    </location>
</feature>
<dbReference type="VEuPathDB" id="FungiDB:PC110_g8626"/>
<organism evidence="2 3">
    <name type="scientific">Phytophthora cactorum</name>
    <dbReference type="NCBI Taxonomy" id="29920"/>
    <lineage>
        <taxon>Eukaryota</taxon>
        <taxon>Sar</taxon>
        <taxon>Stramenopiles</taxon>
        <taxon>Oomycota</taxon>
        <taxon>Peronosporomycetes</taxon>
        <taxon>Peronosporales</taxon>
        <taxon>Peronosporaceae</taxon>
        <taxon>Phytophthora</taxon>
    </lineage>
</organism>
<protein>
    <submittedName>
        <fullName evidence="2">Uncharacterized protein</fullName>
    </submittedName>
</protein>
<feature type="compositionally biased region" description="Polar residues" evidence="1">
    <location>
        <begin position="398"/>
        <end position="408"/>
    </location>
</feature>
<feature type="region of interest" description="Disordered" evidence="1">
    <location>
        <begin position="135"/>
        <end position="309"/>
    </location>
</feature>
<feature type="region of interest" description="Disordered" evidence="1">
    <location>
        <begin position="332"/>
        <end position="416"/>
    </location>
</feature>
<feature type="compositionally biased region" description="Basic residues" evidence="1">
    <location>
        <begin position="244"/>
        <end position="257"/>
    </location>
</feature>
<reference evidence="2" key="1">
    <citation type="submission" date="2018-10" db="EMBL/GenBank/DDBJ databases">
        <title>Effector identification in a new, highly contiguous assembly of the strawberry crown rot pathogen Phytophthora cactorum.</title>
        <authorList>
            <person name="Armitage A.D."/>
            <person name="Nellist C.F."/>
            <person name="Bates H."/>
            <person name="Vickerstaff R.J."/>
            <person name="Harrison R.J."/>
        </authorList>
    </citation>
    <scope>NUCLEOTIDE SEQUENCE</scope>
    <source>
        <strain evidence="2">P415</strain>
    </source>
</reference>
<proteinExistence type="predicted"/>